<dbReference type="AlphaFoldDB" id="A0A4Q7TDJ4"/>
<keyword evidence="1" id="KW-1133">Transmembrane helix</keyword>
<proteinExistence type="predicted"/>
<gene>
    <name evidence="2" type="ORF">EV140_2203</name>
</gene>
<sequence length="197" mass="20707">MDGLRTRLERARSDAGITLAELLIYSFLAIIVLTLVGQFLINSLRVDAQVRDGAAAASNAQVAAASIGQGIRNASAVDLTEPEPGLLVLRTRSIGGGDESAWFCQAWAIQNGDLRWTISPDSIPISAEVIASWTLIVDSVQPATGKPFFSVNPADRAVDFAFTIANGDGAPILIDTTAVSRQPIPATGRVSLPCFGS</sequence>
<evidence type="ECO:0000256" key="1">
    <source>
        <dbReference type="SAM" id="Phobius"/>
    </source>
</evidence>
<feature type="transmembrane region" description="Helical" evidence="1">
    <location>
        <begin position="22"/>
        <end position="41"/>
    </location>
</feature>
<dbReference type="EMBL" id="SGXT01000017">
    <property type="protein sequence ID" value="RZT58434.1"/>
    <property type="molecule type" value="Genomic_DNA"/>
</dbReference>
<keyword evidence="3" id="KW-1185">Reference proteome</keyword>
<name>A0A4Q7TDJ4_9MICO</name>
<evidence type="ECO:0000313" key="3">
    <source>
        <dbReference type="Proteomes" id="UP000292408"/>
    </source>
</evidence>
<keyword evidence="1" id="KW-0812">Transmembrane</keyword>
<accession>A0A4Q7TDJ4</accession>
<dbReference type="Proteomes" id="UP000292408">
    <property type="component" value="Unassembled WGS sequence"/>
</dbReference>
<evidence type="ECO:0000313" key="2">
    <source>
        <dbReference type="EMBL" id="RZT58434.1"/>
    </source>
</evidence>
<protein>
    <submittedName>
        <fullName evidence="2">Uncharacterized protein</fullName>
    </submittedName>
</protein>
<comment type="caution">
    <text evidence="2">The sequence shown here is derived from an EMBL/GenBank/DDBJ whole genome shotgun (WGS) entry which is preliminary data.</text>
</comment>
<reference evidence="2 3" key="1">
    <citation type="journal article" date="2015" name="Stand. Genomic Sci.">
        <title>Genomic Encyclopedia of Bacterial and Archaeal Type Strains, Phase III: the genomes of soil and plant-associated and newly described type strains.</title>
        <authorList>
            <person name="Whitman W.B."/>
            <person name="Woyke T."/>
            <person name="Klenk H.P."/>
            <person name="Zhou Y."/>
            <person name="Lilburn T.G."/>
            <person name="Beck B.J."/>
            <person name="De Vos P."/>
            <person name="Vandamme P."/>
            <person name="Eisen J.A."/>
            <person name="Garrity G."/>
            <person name="Hugenholtz P."/>
            <person name="Kyrpides N.C."/>
        </authorList>
    </citation>
    <scope>NUCLEOTIDE SEQUENCE [LARGE SCALE GENOMIC DNA]</scope>
    <source>
        <strain evidence="2 3">AC4r</strain>
    </source>
</reference>
<organism evidence="2 3">
    <name type="scientific">Microcella alkaliphila</name>
    <dbReference type="NCBI Taxonomy" id="279828"/>
    <lineage>
        <taxon>Bacteria</taxon>
        <taxon>Bacillati</taxon>
        <taxon>Actinomycetota</taxon>
        <taxon>Actinomycetes</taxon>
        <taxon>Micrococcales</taxon>
        <taxon>Microbacteriaceae</taxon>
        <taxon>Microcella</taxon>
    </lineage>
</organism>
<keyword evidence="1" id="KW-0472">Membrane</keyword>